<feature type="domain" description="SWIM-type" evidence="7">
    <location>
        <begin position="165"/>
        <end position="201"/>
    </location>
</feature>
<evidence type="ECO:0000256" key="5">
    <source>
        <dbReference type="SAM" id="MobiDB-lite"/>
    </source>
</evidence>
<dbReference type="InterPro" id="IPR048370">
    <property type="entry name" value="ZSWIM4-8_C"/>
</dbReference>
<dbReference type="PANTHER" id="PTHR22619:SF1">
    <property type="entry name" value="ZINC FINGER SWIM DOMAIN-CONTAINING PROTEIN 8"/>
    <property type="match status" value="1"/>
</dbReference>
<feature type="region of interest" description="Disordered" evidence="5">
    <location>
        <begin position="1269"/>
        <end position="1321"/>
    </location>
</feature>
<name>A0A6J1T7H1_FRAOC</name>
<feature type="region of interest" description="Disordered" evidence="5">
    <location>
        <begin position="645"/>
        <end position="688"/>
    </location>
</feature>
<feature type="region of interest" description="Disordered" evidence="5">
    <location>
        <begin position="568"/>
        <end position="591"/>
    </location>
</feature>
<dbReference type="OrthoDB" id="10013584at2759"/>
<gene>
    <name evidence="9" type="primary">LOC113212199</name>
</gene>
<dbReference type="InterPro" id="IPR001496">
    <property type="entry name" value="SOCS_box"/>
</dbReference>
<feature type="compositionally biased region" description="Low complexity" evidence="5">
    <location>
        <begin position="654"/>
        <end position="672"/>
    </location>
</feature>
<feature type="region of interest" description="Disordered" evidence="5">
    <location>
        <begin position="856"/>
        <end position="877"/>
    </location>
</feature>
<dbReference type="KEGG" id="foc:113212199"/>
<dbReference type="Pfam" id="PF25572">
    <property type="entry name" value="TPR_ZSWIM8"/>
    <property type="match status" value="1"/>
</dbReference>
<reference evidence="9" key="1">
    <citation type="submission" date="2025-08" db="UniProtKB">
        <authorList>
            <consortium name="RefSeq"/>
        </authorList>
    </citation>
    <scope>IDENTIFICATION</scope>
    <source>
        <tissue evidence="9">Whole organism</tissue>
    </source>
</reference>
<evidence type="ECO:0000259" key="6">
    <source>
        <dbReference type="PROSITE" id="PS50225"/>
    </source>
</evidence>
<evidence type="ECO:0000256" key="2">
    <source>
        <dbReference type="ARBA" id="ARBA00022771"/>
    </source>
</evidence>
<evidence type="ECO:0000256" key="3">
    <source>
        <dbReference type="ARBA" id="ARBA00022833"/>
    </source>
</evidence>
<evidence type="ECO:0000256" key="1">
    <source>
        <dbReference type="ARBA" id="ARBA00022723"/>
    </source>
</evidence>
<proteinExistence type="predicted"/>
<keyword evidence="8" id="KW-1185">Reference proteome</keyword>
<feature type="region of interest" description="Disordered" evidence="5">
    <location>
        <begin position="724"/>
        <end position="743"/>
    </location>
</feature>
<protein>
    <submittedName>
        <fullName evidence="9">Zinc finger SWIM domain-containing protein 8 homolog isoform X1</fullName>
    </submittedName>
</protein>
<feature type="compositionally biased region" description="Polar residues" evidence="5">
    <location>
        <begin position="1285"/>
        <end position="1299"/>
    </location>
</feature>
<feature type="compositionally biased region" description="Basic and acidic residues" evidence="5">
    <location>
        <begin position="770"/>
        <end position="784"/>
    </location>
</feature>
<keyword evidence="1" id="KW-0479">Metal-binding</keyword>
<evidence type="ECO:0000259" key="7">
    <source>
        <dbReference type="PROSITE" id="PS50966"/>
    </source>
</evidence>
<dbReference type="RefSeq" id="XP_026286596.1">
    <property type="nucleotide sequence ID" value="XM_026430811.2"/>
</dbReference>
<dbReference type="Proteomes" id="UP000504606">
    <property type="component" value="Unplaced"/>
</dbReference>
<dbReference type="PROSITE" id="PS50225">
    <property type="entry name" value="SOCS"/>
    <property type="match status" value="1"/>
</dbReference>
<dbReference type="GO" id="GO:0008270">
    <property type="term" value="F:zinc ion binding"/>
    <property type="evidence" value="ECO:0007669"/>
    <property type="project" value="UniProtKB-KW"/>
</dbReference>
<feature type="compositionally biased region" description="Low complexity" evidence="5">
    <location>
        <begin position="1774"/>
        <end position="1798"/>
    </location>
</feature>
<evidence type="ECO:0000256" key="4">
    <source>
        <dbReference type="PROSITE-ProRule" id="PRU00325"/>
    </source>
</evidence>
<sequence length="2132" mass="233577">MLEWGEEGDMSFYDSDRFEEDSLCSWSSEPESLCNNWRGWKKPTPPQATVHHYNSNAKKFYDDGVPSLTELCARTVASHIPFELVEHVYPPVPEQLQLRIAYWSFPDNEEDIRLYSCLANGSADEFQRGDQLYQKRAIKDPLQIGFHLSASVYPPSNVNPLDATYNVAVTFDRRRITSCNCTCTSTAYWCSHVVAVCLYRIHLSNQVCLRAPVSESLSRLHRDQLQKFAQYLISELPQQILPTAQRLLDQLLSTQQTAINSVCGAPDPTAGASVSDQTSWYLDEKTLHDNIKKILIKFCVPAPIVFSDVNYLSTTAPPAAAEWSSLLRPLRGREPEGMWNLLSIVREMFKRNDRNAIPLLEIITEEVLACEQILLWWFNTKVALHNGTSGHGGGKHGSVNSNSQASQHACSSLCDEIVILWRLAALNPGLGPDERELLKSQFHDWHINIVNKVTKARGMPSSFSSGVQFNGNQNNGTPPSTISNSKMNGFRSDLEVFPGFRPAYEACYLDWEDYPITGITYQHGVSELYHCPFTCFRHAGDASRSDNVVNQVNSSQAVLNCQLPNTHHPHHFHHHNPHLQHNNTQQRAPRPLPYNEFPSFMGKCSFGMGFANTLVRANGNRSSVSSEGFCENDAEGELLPMPINLPMVLNTGRGSNSSSSSGNNSSSSSNSGDRNHARGGARPKEYPACTEDANWQKEAKELDIENINCFGFDEVENAFLSASRSGNYPKETKRTSNSTDDEDVGLFDVACSSTTDQQREPLKCTSLDAPSDHSKGGQEPRVEAAETDEAAEPSNPNDYSGAGEEEGACGPAVASPEDTDPERRPSKDDSVSSTSDSYHYSGDDYTVYYYDTKAVNEPDKNVSRETDGDKKDDKNRLSPTIDKLLDNVKKETDPWETLFARAEGLHAHGHSKDACTLAVQLAEELLANPPELMIDVPPLISRGKRKKQVNPASHNVSCLATATLSKCAFLCQVLAENRDYFHLAFRVGLYGLLMARPPASTKPLEVKLTNQEIELVGLLKKIPLGNAEISIVREHAQTLKDGTLKSRGEALLPTMLASFIFEVLVSPNSNNGCAVRDFKGQVMSNSSLRWTSDEPLGFEAAVAAMGLKANVSEADHPLLCEGTRRQRGDLAIALLYHYKDDPEKVARIMDKLLDRDVHQLLKTPLLPCYYTANPPTRSLNRSRRDDVRQRDAVVAASSNLSGVTTSTAVSSASTPSATVASAATAAVSTQAAEAGAFPEIPIAVGSATGGSRPHSTPSAELDQSLASLSLNSPHAAPGPSGPTVAVSTPNITPNTASTSRSKETTRYKNKRTYPSLPNQPSESGAHFMFELAKTVLVKAGGNSSTSLFTQATTSTGNHHGPHRALHMCAFQIGLYALGLHNCVSPNWLSRTYSSHVSWITGQAMEIGAPAISFLIDTWEGHLTPPEAASIADRASRGCDPNMVSAAAELALSCLPHSHALNPNEITRAILQCKEQSDQMLEQSCLTVETAAKGGGVYPEVLFQVARYWYELFMKYSSGSELPIEFDIPEPVFAMEANSMMVLDPGPAAAGSVPNMGGVGVNGMMQGGMQGGPPQNMAMMPMPFGMAPYGFAVPNNHHPMSNAFNVPPRMPPPPAFQWLPPNQYQYPPNSVANAHQGNHPGTHPTYNQLPQQGMQFYPNMNMRQGGPQPVLTHTVFELRAPGTGSPQSIGGQASSQQQVPQMNIPPSLRQLQIPLRNVQQMPLSAFQTLQSVQGLQQGMPQGMPQNVPQTVSQNMQQGMPQGMPQGMQQGIPQGMHPELQIPVPQQPQSAQPDQDGAQPMALPMAGAAEDEGGEARGPRGAQQLARLFDVVHPRERQLYLLPALADAASLALEGREFPCEALAHIPPNPPQISVVEPSELAKSDIPEVRRLALRGEPMIQVVHSKGPFVVAVPLNPVNSPAQALLPNVPPVNPLALVPQQCQVHRHQQGYTATQLRYLLAAYRVGMLALETLARRVHDDRPQAKYARNPPYGEDVKWLLRVSKKLGNQYLHQFCVCAVSSIVSPFVLHDVALEAAQFLARLNPSMAMQHLRSALTPLVQKCQQMYIQCLHQKLYHLTSADYEDFVNIVCSARAAFQITPEGTQQFKEWLQSIKRSKSCKKDLWAQINAGLQAK</sequence>
<dbReference type="Pfam" id="PF04434">
    <property type="entry name" value="SWIM"/>
    <property type="match status" value="1"/>
</dbReference>
<dbReference type="GeneID" id="113212199"/>
<evidence type="ECO:0000313" key="8">
    <source>
        <dbReference type="Proteomes" id="UP000504606"/>
    </source>
</evidence>
<feature type="domain" description="SOCS box" evidence="6">
    <location>
        <begin position="65"/>
        <end position="106"/>
    </location>
</feature>
<evidence type="ECO:0000313" key="9">
    <source>
        <dbReference type="RefSeq" id="XP_026286596.1"/>
    </source>
</evidence>
<keyword evidence="2 4" id="KW-0863">Zinc-finger</keyword>
<dbReference type="PROSITE" id="PS50966">
    <property type="entry name" value="ZF_SWIM"/>
    <property type="match status" value="1"/>
</dbReference>
<dbReference type="InterPro" id="IPR007527">
    <property type="entry name" value="Znf_SWIM"/>
</dbReference>
<dbReference type="GO" id="GO:0031462">
    <property type="term" value="C:Cul2-RING ubiquitin ligase complex"/>
    <property type="evidence" value="ECO:0007669"/>
    <property type="project" value="TreeGrafter"/>
</dbReference>
<dbReference type="CTD" id="50356"/>
<feature type="region of interest" description="Disordered" evidence="5">
    <location>
        <begin position="1774"/>
        <end position="1799"/>
    </location>
</feature>
<dbReference type="InterPro" id="IPR057945">
    <property type="entry name" value="TPR_ZSWIM8"/>
</dbReference>
<feature type="compositionally biased region" description="Basic and acidic residues" evidence="5">
    <location>
        <begin position="856"/>
        <end position="876"/>
    </location>
</feature>
<accession>A0A6J1T7H1</accession>
<dbReference type="PANTHER" id="PTHR22619">
    <property type="entry name" value="ZINC FINGER SWIM DOMAIN CONTAINING PROTEIN 4, 5, 6"/>
    <property type="match status" value="1"/>
</dbReference>
<organism evidence="8 9">
    <name type="scientific">Frankliniella occidentalis</name>
    <name type="common">Western flower thrips</name>
    <name type="synonym">Euthrips occidentalis</name>
    <dbReference type="NCBI Taxonomy" id="133901"/>
    <lineage>
        <taxon>Eukaryota</taxon>
        <taxon>Metazoa</taxon>
        <taxon>Ecdysozoa</taxon>
        <taxon>Arthropoda</taxon>
        <taxon>Hexapoda</taxon>
        <taxon>Insecta</taxon>
        <taxon>Pterygota</taxon>
        <taxon>Neoptera</taxon>
        <taxon>Paraneoptera</taxon>
        <taxon>Thysanoptera</taxon>
        <taxon>Terebrantia</taxon>
        <taxon>Thripoidea</taxon>
        <taxon>Thripidae</taxon>
        <taxon>Frankliniella</taxon>
    </lineage>
</organism>
<feature type="compositionally biased region" description="Basic and acidic residues" evidence="5">
    <location>
        <begin position="821"/>
        <end position="830"/>
    </location>
</feature>
<dbReference type="Pfam" id="PF21055">
    <property type="entry name" value="ZSWIM4-8_C"/>
    <property type="match status" value="1"/>
</dbReference>
<feature type="compositionally biased region" description="Basic residues" evidence="5">
    <location>
        <begin position="568"/>
        <end position="578"/>
    </location>
</feature>
<feature type="region of interest" description="Disordered" evidence="5">
    <location>
        <begin position="753"/>
        <end position="839"/>
    </location>
</feature>
<keyword evidence="3" id="KW-0862">Zinc</keyword>